<dbReference type="InterPro" id="IPR001451">
    <property type="entry name" value="Hexapep"/>
</dbReference>
<sequence>MALRSYLNTFPQISDGCYIDESAVVIGDVAADAQASVWPGAVIRGDVNFIRIGKRSNIQDLSVLHVSHKTEAKPEGSPLIIGDDVTVGHRAVLHGCTVGNRVLVGMGTTVLDDAVIEDDVMIGAGSLVPPRKRLQSGWLYIGAPVREVRPLTEEELAFLRYSAAHYVYLAGHYNRAAPEA</sequence>
<gene>
    <name evidence="1" type="ORF">LVJ77_07435</name>
</gene>
<reference evidence="1" key="1">
    <citation type="journal article" date="2022" name="Res Sq">
        <title>Evolution of multicellular longitudinally dividing oral cavity symbionts (Neisseriaceae).</title>
        <authorList>
            <person name="Nyongesa S."/>
            <person name="Weber P."/>
            <person name="Bernet E."/>
            <person name="Pullido F."/>
            <person name="Nieckarz M."/>
            <person name="Delaby M."/>
            <person name="Nieves C."/>
            <person name="Viehboeck T."/>
            <person name="Krause N."/>
            <person name="Rivera-Millot A."/>
            <person name="Nakamura A."/>
            <person name="Vischer N."/>
            <person name="VanNieuwenhze M."/>
            <person name="Brun Y."/>
            <person name="Cava F."/>
            <person name="Bulgheresi S."/>
            <person name="Veyrier F."/>
        </authorList>
    </citation>
    <scope>NUCLEOTIDE SEQUENCE</scope>
    <source>
        <strain evidence="1">17694</strain>
    </source>
</reference>
<accession>A0A8T9MRL9</accession>
<evidence type="ECO:0000313" key="2">
    <source>
        <dbReference type="Proteomes" id="UP000831534"/>
    </source>
</evidence>
<dbReference type="InterPro" id="IPR011004">
    <property type="entry name" value="Trimer_LpxA-like_sf"/>
</dbReference>
<dbReference type="RefSeq" id="WP_027009579.1">
    <property type="nucleotide sequence ID" value="NZ_CP091521.1"/>
</dbReference>
<dbReference type="PANTHER" id="PTHR13061">
    <property type="entry name" value="DYNACTIN SUBUNIT P25"/>
    <property type="match status" value="1"/>
</dbReference>
<dbReference type="KEGG" id="ckh:LVJ77_07435"/>
<dbReference type="SUPFAM" id="SSF51161">
    <property type="entry name" value="Trimeric LpxA-like enzymes"/>
    <property type="match status" value="1"/>
</dbReference>
<name>A0A8T9MRL9_9NEIS</name>
<dbReference type="InterPro" id="IPR047324">
    <property type="entry name" value="LbH_gamma_CA-like"/>
</dbReference>
<organism evidence="1 2">
    <name type="scientific">Conchiformibius kuhniae</name>
    <dbReference type="NCBI Taxonomy" id="211502"/>
    <lineage>
        <taxon>Bacteria</taxon>
        <taxon>Pseudomonadati</taxon>
        <taxon>Pseudomonadota</taxon>
        <taxon>Betaproteobacteria</taxon>
        <taxon>Neisseriales</taxon>
        <taxon>Neisseriaceae</taxon>
        <taxon>Conchiformibius</taxon>
    </lineage>
</organism>
<keyword evidence="2" id="KW-1185">Reference proteome</keyword>
<dbReference type="AlphaFoldDB" id="A0A8T9MRL9"/>
<dbReference type="InterPro" id="IPR050484">
    <property type="entry name" value="Transf_Hexapept/Carb_Anhydrase"/>
</dbReference>
<dbReference type="PANTHER" id="PTHR13061:SF56">
    <property type="entry name" value="PROTEIN YRDA"/>
    <property type="match status" value="1"/>
</dbReference>
<evidence type="ECO:0000313" key="1">
    <source>
        <dbReference type="EMBL" id="UOP04237.2"/>
    </source>
</evidence>
<protein>
    <submittedName>
        <fullName evidence="1">Gamma carbonic anhydrase family protein</fullName>
    </submittedName>
</protein>
<dbReference type="EMBL" id="CP091521">
    <property type="protein sequence ID" value="UOP04237.2"/>
    <property type="molecule type" value="Genomic_DNA"/>
</dbReference>
<proteinExistence type="predicted"/>
<dbReference type="CDD" id="cd04645">
    <property type="entry name" value="LbH_gamma_CA_like"/>
    <property type="match status" value="1"/>
</dbReference>
<dbReference type="Gene3D" id="2.160.10.10">
    <property type="entry name" value="Hexapeptide repeat proteins"/>
    <property type="match status" value="1"/>
</dbReference>
<dbReference type="Proteomes" id="UP000831534">
    <property type="component" value="Chromosome"/>
</dbReference>
<reference evidence="1" key="2">
    <citation type="submission" date="2024-09" db="EMBL/GenBank/DDBJ databases">
        <authorList>
            <person name="Veyrier F.J."/>
        </authorList>
    </citation>
    <scope>NUCLEOTIDE SEQUENCE</scope>
    <source>
        <strain evidence="1">17694</strain>
    </source>
</reference>
<dbReference type="Pfam" id="PF00132">
    <property type="entry name" value="Hexapep"/>
    <property type="match status" value="1"/>
</dbReference>